<evidence type="ECO:0000313" key="3">
    <source>
        <dbReference type="Proteomes" id="UP000653305"/>
    </source>
</evidence>
<feature type="domain" description="F-box" evidence="1">
    <location>
        <begin position="27"/>
        <end position="59"/>
    </location>
</feature>
<gene>
    <name evidence="2" type="ORF">PHJA_001762800</name>
</gene>
<dbReference type="InterPro" id="IPR001810">
    <property type="entry name" value="F-box_dom"/>
</dbReference>
<dbReference type="SUPFAM" id="SSF81383">
    <property type="entry name" value="F-box domain"/>
    <property type="match status" value="1"/>
</dbReference>
<accession>A0A830C654</accession>
<organism evidence="2 3">
    <name type="scientific">Phtheirospermum japonicum</name>
    <dbReference type="NCBI Taxonomy" id="374723"/>
    <lineage>
        <taxon>Eukaryota</taxon>
        <taxon>Viridiplantae</taxon>
        <taxon>Streptophyta</taxon>
        <taxon>Embryophyta</taxon>
        <taxon>Tracheophyta</taxon>
        <taxon>Spermatophyta</taxon>
        <taxon>Magnoliopsida</taxon>
        <taxon>eudicotyledons</taxon>
        <taxon>Gunneridae</taxon>
        <taxon>Pentapetalae</taxon>
        <taxon>asterids</taxon>
        <taxon>lamiids</taxon>
        <taxon>Lamiales</taxon>
        <taxon>Orobanchaceae</taxon>
        <taxon>Orobanchaceae incertae sedis</taxon>
        <taxon>Phtheirospermum</taxon>
    </lineage>
</organism>
<dbReference type="InterPro" id="IPR036047">
    <property type="entry name" value="F-box-like_dom_sf"/>
</dbReference>
<dbReference type="AlphaFoldDB" id="A0A830C654"/>
<proteinExistence type="predicted"/>
<dbReference type="EMBL" id="BMAC01000425">
    <property type="protein sequence ID" value="GFP96187.1"/>
    <property type="molecule type" value="Genomic_DNA"/>
</dbReference>
<evidence type="ECO:0000313" key="2">
    <source>
        <dbReference type="EMBL" id="GFP96187.1"/>
    </source>
</evidence>
<dbReference type="PANTHER" id="PTHR48218:SF3">
    <property type="entry name" value="OS07G0170800 PROTEIN"/>
    <property type="match status" value="1"/>
</dbReference>
<dbReference type="Pfam" id="PF12937">
    <property type="entry name" value="F-box-like"/>
    <property type="match status" value="1"/>
</dbReference>
<dbReference type="Gene3D" id="1.20.1280.50">
    <property type="match status" value="1"/>
</dbReference>
<sequence>MAAGEEVDCRAAEGAKDPVVVFCDGVMTIILGKLDVRSIARARVVSSDWMALASADKLWGPKVLFLF</sequence>
<evidence type="ECO:0000259" key="1">
    <source>
        <dbReference type="Pfam" id="PF12937"/>
    </source>
</evidence>
<keyword evidence="3" id="KW-1185">Reference proteome</keyword>
<name>A0A830C654_9LAMI</name>
<dbReference type="OrthoDB" id="1743998at2759"/>
<dbReference type="Proteomes" id="UP000653305">
    <property type="component" value="Unassembled WGS sequence"/>
</dbReference>
<protein>
    <recommendedName>
        <fullName evidence="1">F-box domain-containing protein</fullName>
    </recommendedName>
</protein>
<comment type="caution">
    <text evidence="2">The sequence shown here is derived from an EMBL/GenBank/DDBJ whole genome shotgun (WGS) entry which is preliminary data.</text>
</comment>
<dbReference type="PANTHER" id="PTHR48218">
    <property type="entry name" value="F-BOX DOMAIN CONTAINING PROTEIN"/>
    <property type="match status" value="1"/>
</dbReference>
<reference evidence="2" key="1">
    <citation type="submission" date="2020-07" db="EMBL/GenBank/DDBJ databases">
        <title>Ethylene signaling mediates host invasion by parasitic plants.</title>
        <authorList>
            <person name="Yoshida S."/>
        </authorList>
    </citation>
    <scope>NUCLEOTIDE SEQUENCE</scope>
    <source>
        <strain evidence="2">Okayama</strain>
    </source>
</reference>